<gene>
    <name evidence="2" type="ORF">PIB30_009985</name>
</gene>
<comment type="caution">
    <text evidence="2">The sequence shown here is derived from an EMBL/GenBank/DDBJ whole genome shotgun (WGS) entry which is preliminary data.</text>
</comment>
<protein>
    <submittedName>
        <fullName evidence="2">Uncharacterized protein</fullName>
    </submittedName>
</protein>
<evidence type="ECO:0000313" key="2">
    <source>
        <dbReference type="EMBL" id="MED6155923.1"/>
    </source>
</evidence>
<name>A0ABU6U7W0_9FABA</name>
<reference evidence="2 3" key="1">
    <citation type="journal article" date="2023" name="Plants (Basel)">
        <title>Bridging the Gap: Combining Genomics and Transcriptomics Approaches to Understand Stylosanthes scabra, an Orphan Legume from the Brazilian Caatinga.</title>
        <authorList>
            <person name="Ferreira-Neto J.R.C."/>
            <person name="da Silva M.D."/>
            <person name="Binneck E."/>
            <person name="de Melo N.F."/>
            <person name="da Silva R.H."/>
            <person name="de Melo A.L.T.M."/>
            <person name="Pandolfi V."/>
            <person name="Bustamante F.O."/>
            <person name="Brasileiro-Vidal A.C."/>
            <person name="Benko-Iseppon A.M."/>
        </authorList>
    </citation>
    <scope>NUCLEOTIDE SEQUENCE [LARGE SCALE GENOMIC DNA]</scope>
    <source>
        <tissue evidence="2">Leaves</tissue>
    </source>
</reference>
<accession>A0ABU6U7W0</accession>
<sequence>MGKKAKDKGKEKGSKRKGLSPRSSRELPTIAEEDVSVVNNQILGFLQDLKQGLGLKQKIGFEYLGRCLFSN</sequence>
<evidence type="ECO:0000256" key="1">
    <source>
        <dbReference type="SAM" id="MobiDB-lite"/>
    </source>
</evidence>
<dbReference type="Proteomes" id="UP001341840">
    <property type="component" value="Unassembled WGS sequence"/>
</dbReference>
<feature type="compositionally biased region" description="Basic residues" evidence="1">
    <location>
        <begin position="1"/>
        <end position="19"/>
    </location>
</feature>
<dbReference type="EMBL" id="JASCZI010120852">
    <property type="protein sequence ID" value="MED6155923.1"/>
    <property type="molecule type" value="Genomic_DNA"/>
</dbReference>
<organism evidence="2 3">
    <name type="scientific">Stylosanthes scabra</name>
    <dbReference type="NCBI Taxonomy" id="79078"/>
    <lineage>
        <taxon>Eukaryota</taxon>
        <taxon>Viridiplantae</taxon>
        <taxon>Streptophyta</taxon>
        <taxon>Embryophyta</taxon>
        <taxon>Tracheophyta</taxon>
        <taxon>Spermatophyta</taxon>
        <taxon>Magnoliopsida</taxon>
        <taxon>eudicotyledons</taxon>
        <taxon>Gunneridae</taxon>
        <taxon>Pentapetalae</taxon>
        <taxon>rosids</taxon>
        <taxon>fabids</taxon>
        <taxon>Fabales</taxon>
        <taxon>Fabaceae</taxon>
        <taxon>Papilionoideae</taxon>
        <taxon>50 kb inversion clade</taxon>
        <taxon>dalbergioids sensu lato</taxon>
        <taxon>Dalbergieae</taxon>
        <taxon>Pterocarpus clade</taxon>
        <taxon>Stylosanthes</taxon>
    </lineage>
</organism>
<keyword evidence="3" id="KW-1185">Reference proteome</keyword>
<evidence type="ECO:0000313" key="3">
    <source>
        <dbReference type="Proteomes" id="UP001341840"/>
    </source>
</evidence>
<proteinExistence type="predicted"/>
<feature type="region of interest" description="Disordered" evidence="1">
    <location>
        <begin position="1"/>
        <end position="27"/>
    </location>
</feature>